<reference evidence="5" key="1">
    <citation type="journal article" date="2018" name="Nat. Plants">
        <title>Whole-genome landscape of Medicago truncatula symbiotic genes.</title>
        <authorList>
            <person name="Pecrix Y."/>
            <person name="Staton S.E."/>
            <person name="Sallet E."/>
            <person name="Lelandais-Briere C."/>
            <person name="Moreau S."/>
            <person name="Carrere S."/>
            <person name="Blein T."/>
            <person name="Jardinaud M.F."/>
            <person name="Latrasse D."/>
            <person name="Zouine M."/>
            <person name="Zahm M."/>
            <person name="Kreplak J."/>
            <person name="Mayjonade B."/>
            <person name="Satge C."/>
            <person name="Perez M."/>
            <person name="Cauet S."/>
            <person name="Marande W."/>
            <person name="Chantry-Darmon C."/>
            <person name="Lopez-Roques C."/>
            <person name="Bouchez O."/>
            <person name="Berard A."/>
            <person name="Debelle F."/>
            <person name="Munos S."/>
            <person name="Bendahmane A."/>
            <person name="Berges H."/>
            <person name="Niebel A."/>
            <person name="Buitink J."/>
            <person name="Frugier F."/>
            <person name="Benhamed M."/>
            <person name="Crespi M."/>
            <person name="Gouzy J."/>
            <person name="Gamas P."/>
        </authorList>
    </citation>
    <scope>NUCLEOTIDE SEQUENCE [LARGE SCALE GENOMIC DNA]</scope>
    <source>
        <strain evidence="5">cv. Jemalong A17</strain>
    </source>
</reference>
<feature type="chain" id="PRO_5017188177" evidence="2">
    <location>
        <begin position="25"/>
        <end position="168"/>
    </location>
</feature>
<gene>
    <name evidence="4" type="ORF">MtrunA17_Chr1g0213831</name>
</gene>
<dbReference type="Gene3D" id="3.50.30.30">
    <property type="match status" value="1"/>
</dbReference>
<feature type="signal peptide" evidence="2">
    <location>
        <begin position="1"/>
        <end position="24"/>
    </location>
</feature>
<keyword evidence="2" id="KW-0732">Signal</keyword>
<evidence type="ECO:0000256" key="2">
    <source>
        <dbReference type="SAM" id="SignalP"/>
    </source>
</evidence>
<dbReference type="Pfam" id="PF02225">
    <property type="entry name" value="PA"/>
    <property type="match status" value="1"/>
</dbReference>
<dbReference type="InterPro" id="IPR046450">
    <property type="entry name" value="PA_dom_sf"/>
</dbReference>
<dbReference type="SUPFAM" id="SSF52025">
    <property type="entry name" value="PA domain"/>
    <property type="match status" value="1"/>
</dbReference>
<sequence length="168" mass="18468">MRWFSHLVANILILSFFMFPTTNADDNNAACNHETQLVKVKNWVDGKEGDMLNAMTAKFGSILPKLADQSLKSPLISSIPADCCSPSTSKLSGSVAVCVRGNCDYTTKATLSQSVGATAVLMINESNFPTHTSHSFHSNVFHFAYYIVHLSTKSYLSSFSCPRFLPNY</sequence>
<keyword evidence="1" id="KW-0325">Glycoprotein</keyword>
<dbReference type="Gramene" id="rna7005">
    <property type="protein sequence ID" value="RHN82815.1"/>
    <property type="gene ID" value="gene7005"/>
</dbReference>
<dbReference type="AlphaFoldDB" id="A0A396K5I2"/>
<dbReference type="Proteomes" id="UP000265566">
    <property type="component" value="Chromosome 1"/>
</dbReference>
<name>A0A396K5I2_MEDTR</name>
<evidence type="ECO:0000256" key="1">
    <source>
        <dbReference type="ARBA" id="ARBA00023180"/>
    </source>
</evidence>
<evidence type="ECO:0000313" key="5">
    <source>
        <dbReference type="Proteomes" id="UP000265566"/>
    </source>
</evidence>
<organism evidence="4 5">
    <name type="scientific">Medicago truncatula</name>
    <name type="common">Barrel medic</name>
    <name type="synonym">Medicago tribuloides</name>
    <dbReference type="NCBI Taxonomy" id="3880"/>
    <lineage>
        <taxon>Eukaryota</taxon>
        <taxon>Viridiplantae</taxon>
        <taxon>Streptophyta</taxon>
        <taxon>Embryophyta</taxon>
        <taxon>Tracheophyta</taxon>
        <taxon>Spermatophyta</taxon>
        <taxon>Magnoliopsida</taxon>
        <taxon>eudicotyledons</taxon>
        <taxon>Gunneridae</taxon>
        <taxon>Pentapetalae</taxon>
        <taxon>rosids</taxon>
        <taxon>fabids</taxon>
        <taxon>Fabales</taxon>
        <taxon>Fabaceae</taxon>
        <taxon>Papilionoideae</taxon>
        <taxon>50 kb inversion clade</taxon>
        <taxon>NPAAA clade</taxon>
        <taxon>Hologalegina</taxon>
        <taxon>IRL clade</taxon>
        <taxon>Trifolieae</taxon>
        <taxon>Medicago</taxon>
    </lineage>
</organism>
<accession>A0A396K5I2</accession>
<protein>
    <submittedName>
        <fullName evidence="4">Putative peptidase A22B, signal peptide peptidase</fullName>
    </submittedName>
</protein>
<dbReference type="InterPro" id="IPR003137">
    <property type="entry name" value="PA_domain"/>
</dbReference>
<dbReference type="EMBL" id="PSQE01000001">
    <property type="protein sequence ID" value="RHN82815.1"/>
    <property type="molecule type" value="Genomic_DNA"/>
</dbReference>
<evidence type="ECO:0000259" key="3">
    <source>
        <dbReference type="Pfam" id="PF02225"/>
    </source>
</evidence>
<evidence type="ECO:0000313" key="4">
    <source>
        <dbReference type="EMBL" id="RHN82815.1"/>
    </source>
</evidence>
<feature type="domain" description="PA" evidence="3">
    <location>
        <begin position="74"/>
        <end position="127"/>
    </location>
</feature>
<proteinExistence type="predicted"/>
<comment type="caution">
    <text evidence="4">The sequence shown here is derived from an EMBL/GenBank/DDBJ whole genome shotgun (WGS) entry which is preliminary data.</text>
</comment>